<evidence type="ECO:0000313" key="2">
    <source>
        <dbReference type="Proteomes" id="UP000006911"/>
    </source>
</evidence>
<dbReference type="InParanoid" id="D5GBB3"/>
<proteinExistence type="predicted"/>
<keyword evidence="2" id="KW-1185">Reference proteome</keyword>
<dbReference type="EMBL" id="FN430090">
    <property type="protein sequence ID" value="CAZ81806.1"/>
    <property type="molecule type" value="Genomic_DNA"/>
</dbReference>
<dbReference type="Proteomes" id="UP000006911">
    <property type="component" value="Unassembled WGS sequence"/>
</dbReference>
<name>D5GBB3_TUBMM</name>
<reference evidence="1 2" key="1">
    <citation type="journal article" date="2010" name="Nature">
        <title>Perigord black truffle genome uncovers evolutionary origins and mechanisms of symbiosis.</title>
        <authorList>
            <person name="Martin F."/>
            <person name="Kohler A."/>
            <person name="Murat C."/>
            <person name="Balestrini R."/>
            <person name="Coutinho P.M."/>
            <person name="Jaillon O."/>
            <person name="Montanini B."/>
            <person name="Morin E."/>
            <person name="Noel B."/>
            <person name="Percudani R."/>
            <person name="Porcel B."/>
            <person name="Rubini A."/>
            <person name="Amicucci A."/>
            <person name="Amselem J."/>
            <person name="Anthouard V."/>
            <person name="Arcioni S."/>
            <person name="Artiguenave F."/>
            <person name="Aury J.M."/>
            <person name="Ballario P."/>
            <person name="Bolchi A."/>
            <person name="Brenna A."/>
            <person name="Brun A."/>
            <person name="Buee M."/>
            <person name="Cantarel B."/>
            <person name="Chevalier G."/>
            <person name="Couloux A."/>
            <person name="Da Silva C."/>
            <person name="Denoeud F."/>
            <person name="Duplessis S."/>
            <person name="Ghignone S."/>
            <person name="Hilselberger B."/>
            <person name="Iotti M."/>
            <person name="Marcais B."/>
            <person name="Mello A."/>
            <person name="Miranda M."/>
            <person name="Pacioni G."/>
            <person name="Quesneville H."/>
            <person name="Riccioni C."/>
            <person name="Ruotolo R."/>
            <person name="Splivallo R."/>
            <person name="Stocchi V."/>
            <person name="Tisserant E."/>
            <person name="Viscomi A.R."/>
            <person name="Zambonelli A."/>
            <person name="Zampieri E."/>
            <person name="Henrissat B."/>
            <person name="Lebrun M.H."/>
            <person name="Paolocci F."/>
            <person name="Bonfante P."/>
            <person name="Ottonello S."/>
            <person name="Wincker P."/>
        </authorList>
    </citation>
    <scope>NUCLEOTIDE SEQUENCE [LARGE SCALE GENOMIC DNA]</scope>
    <source>
        <strain evidence="1 2">Mel28</strain>
    </source>
</reference>
<evidence type="ECO:0000313" key="1">
    <source>
        <dbReference type="EMBL" id="CAZ81806.1"/>
    </source>
</evidence>
<dbReference type="RefSeq" id="XP_002837615.1">
    <property type="nucleotide sequence ID" value="XM_002837569.1"/>
</dbReference>
<organism evidence="1 2">
    <name type="scientific">Tuber melanosporum (strain Mel28)</name>
    <name type="common">Perigord black truffle</name>
    <dbReference type="NCBI Taxonomy" id="656061"/>
    <lineage>
        <taxon>Eukaryota</taxon>
        <taxon>Fungi</taxon>
        <taxon>Dikarya</taxon>
        <taxon>Ascomycota</taxon>
        <taxon>Pezizomycotina</taxon>
        <taxon>Pezizomycetes</taxon>
        <taxon>Pezizales</taxon>
        <taxon>Tuberaceae</taxon>
        <taxon>Tuber</taxon>
    </lineage>
</organism>
<accession>D5GBB3</accession>
<sequence length="158" mass="18165">MHIRLTASERAIYFTVPVLEYQYLFDPRSDNCLRSRVVVLFRAWGKGGGRGQPQKQEPRVTRCRISLLLVTGLNDVGHLRPFFPKSPKIYCSADSKHRGLGCCGQGRNTKLRIRSKIAGEDARMIPFVNKYHLGLSPHEHQVSFKTGPKEWTRHESRY</sequence>
<dbReference type="AlphaFoldDB" id="D5GBB3"/>
<dbReference type="HOGENOM" id="CLU_1670659_0_0_1"/>
<dbReference type="KEGG" id="tml:GSTUM_00000401001"/>
<dbReference type="GeneID" id="9181517"/>
<protein>
    <submittedName>
        <fullName evidence="1">(Perigord truffle) hypothetical protein</fullName>
    </submittedName>
</protein>
<gene>
    <name evidence="1" type="ORF">GSTUM_00000401001</name>
</gene>